<name>A0A6A4RXD9_SCOMX</name>
<dbReference type="GO" id="GO:0005682">
    <property type="term" value="C:U5 snRNP"/>
    <property type="evidence" value="ECO:0007669"/>
    <property type="project" value="UniProtKB-ARBA"/>
</dbReference>
<keyword evidence="6" id="KW-0963">Cytoplasm</keyword>
<dbReference type="PROSITE" id="PS50303">
    <property type="entry name" value="PUM_HD"/>
    <property type="match status" value="1"/>
</dbReference>
<evidence type="ECO:0000313" key="23">
    <source>
        <dbReference type="EMBL" id="KAF0024785.1"/>
    </source>
</evidence>
<dbReference type="GO" id="GO:0000375">
    <property type="term" value="P:RNA splicing, via transesterification reactions"/>
    <property type="evidence" value="ECO:0007669"/>
    <property type="project" value="UniProtKB-ARBA"/>
</dbReference>
<comment type="similarity">
    <text evidence="4 20">Belongs to the NKAIN family.</text>
</comment>
<dbReference type="InterPro" id="IPR033712">
    <property type="entry name" value="Pumilio_RNA-bd"/>
</dbReference>
<dbReference type="CDD" id="cd00200">
    <property type="entry name" value="WD40"/>
    <property type="match status" value="1"/>
</dbReference>
<sequence length="1454" mass="159504">MIEPKKRAADMAVVPAAVKRPRTELVAAAQSQQLVAMGPPRSSSLQAPIMLMSGHEGEVYCCKFHPNGATLASSGFDRLILMWNVYGDCDNYATLKGHSGAVMELHYNTDGSMLFSASTDKTVGVWDSETGERMKRLKGHTSFVNTCYPARRGPQLVCTGSDDGTVKLWDIRKKGAIHTFQNTYQVLAVTFNDTSDQILSGGIDNDIKVWDLRQNKLIYNMHGHGDSVTGLALSSEGSYLLSNSMDNTVRIWDVRPFAPKERCVKIFQGNVHNFEKNLLRCSWSTDGSKIAAGSADRFVYVWDTTSRRILYKLPGHAGSVNEVAFHPEEPVVLSGSSDKRLYMGEIHHWTGWCSRQLPWKQLRQTCVAALQRQVFDFLGYQWAPILANFLHIMAVILGMFGTVQFRFRYLIFYAVWLVLWVGWNSFIICFYLEVGNLSQLFGFVYACYVSKVFQDDEDSFDFIGGFDSYGYQPPQKSSHLQLQPLYTALACSSVEPPCCRSESLGCHRETGAEIRDHPPSPPGVAGAGRSQDDAMVDYFFQRQHGEQPGKHRWPTGDNIHDSQVRSMDELNHDFQALALEGRAMGETSSVVSHDVHVGNITFISGHPLITQGQRDGEVEEEKREKPKAAFEAEKLKELTEVEADVISDVINPNGLPVQNGLDVDVKEFGRPQGNMPGPCPDGELLGGPGVVGAEGLTPLGGGGGPKPPEDFSGVEQGGVTMDQMESVMEPLQFDYNSQMPMDSAPTVGLFDYTNQQQLFQRNNALAVQQLTAAQQQQYALAAAQQSHIGLAPAFVPNPYIISAAPPGTDPYAAGLAAAATLGPAVMPPQYYGVTPWGVYPANLFQQQAAAANNSANQQAASQSQQNQQQVMRAGGNQRPLTPSQGQQNQQNDQLVAAAAVNSALAFGQGLAAGVPGYPVLAPAAYYDQTGALVVNTGGRSGPVRLMAPASVIISPSAAQAVANSSGGSGSRRDSLTGNSELYKRTPSSLTPIGHGGFYNGTLGFSPSPGPVGMPLPNQGPSHSLTPPPSLSNHSSSSNLNLGGLTNGSGRFISAAPGAEAKYRSAASSGSSLFSPSSQLFPSSRLRYGMSDVMPSGRSRLLEDFRNNRYPNLQLRDIAGHIMEFSQDQHGSRHCLLLQTDRSVFCVRFSQDIRRFIQLKLERASSAERQLVFSEILQAAYQLMVDVFGNYVIQKFFEMYGCRVIQKALEFIPSDQQVISEMVRELDGHVLKCVKDQNGNHVVQKCIECVQPHALHFIIDAFKGQVFALSTHPYGCRVIQRILEHCLPEQTLPILEELHQHTEQLVQDQYGNYVIQHVLEHGRAEDKSKIVAEIRGNVLGLSQHKFASNVVEKCVTHASRAERAVLIDEVCSLTEGPHSALYTMMKDQYANYVVQKMIDVAEPTQRKIVMHKIRPHISTLRKYTYGKHILAKLEKYYMKNGVDLGPLCGPPNGIM</sequence>
<evidence type="ECO:0000313" key="24">
    <source>
        <dbReference type="Proteomes" id="UP000438429"/>
    </source>
</evidence>
<dbReference type="InterPro" id="IPR001680">
    <property type="entry name" value="WD40_rpt"/>
</dbReference>
<feature type="region of interest" description="Disordered" evidence="21">
    <location>
        <begin position="1008"/>
        <end position="1042"/>
    </location>
</feature>
<dbReference type="InterPro" id="IPR052234">
    <property type="entry name" value="U5_snRNP_Component"/>
</dbReference>
<dbReference type="InterPro" id="IPR020472">
    <property type="entry name" value="WD40_PAC1"/>
</dbReference>
<feature type="repeat" description="Pumilio" evidence="19">
    <location>
        <begin position="1260"/>
        <end position="1295"/>
    </location>
</feature>
<evidence type="ECO:0000256" key="2">
    <source>
        <dbReference type="ARBA" id="ARBA00004463"/>
    </source>
</evidence>
<comment type="caution">
    <text evidence="23">The sequence shown here is derived from an EMBL/GenBank/DDBJ whole genome shotgun (WGS) entry which is preliminary data.</text>
</comment>
<accession>A0A6A4RXD9</accession>
<feature type="repeat" description="WD" evidence="18">
    <location>
        <begin position="95"/>
        <end position="136"/>
    </location>
</feature>
<evidence type="ECO:0000256" key="1">
    <source>
        <dbReference type="ARBA" id="ARBA00004123"/>
    </source>
</evidence>
<evidence type="ECO:0000256" key="5">
    <source>
        <dbReference type="ARBA" id="ARBA00022475"/>
    </source>
</evidence>
<keyword evidence="8" id="KW-0507">mRNA processing</keyword>
<dbReference type="Gene3D" id="2.130.10.10">
    <property type="entry name" value="YVTN repeat-like/Quinoprotein amine dehydrogenase"/>
    <property type="match status" value="1"/>
</dbReference>
<comment type="caution">
    <text evidence="20">Lacks conserved residue(s) required for the propagation of feature annotation.</text>
</comment>
<dbReference type="Pfam" id="PF05640">
    <property type="entry name" value="NKAIN"/>
    <property type="match status" value="2"/>
</dbReference>
<dbReference type="InterPro" id="IPR016024">
    <property type="entry name" value="ARM-type_fold"/>
</dbReference>
<feature type="repeat" description="Pumilio" evidence="19">
    <location>
        <begin position="1224"/>
        <end position="1259"/>
    </location>
</feature>
<feature type="compositionally biased region" description="Polar residues" evidence="21">
    <location>
        <begin position="975"/>
        <end position="986"/>
    </location>
</feature>
<dbReference type="PRINTS" id="PR00320">
    <property type="entry name" value="GPROTEINBRPT"/>
</dbReference>
<dbReference type="PROSITE" id="PS50294">
    <property type="entry name" value="WD_REPEATS_REGION"/>
    <property type="match status" value="5"/>
</dbReference>
<feature type="repeat" description="WD" evidence="18">
    <location>
        <begin position="221"/>
        <end position="255"/>
    </location>
</feature>
<dbReference type="FunFam" id="2.130.10.10:FF:000229">
    <property type="entry name" value="Small nuclear ribonucleoprotein U5 subunit 40"/>
    <property type="match status" value="1"/>
</dbReference>
<evidence type="ECO:0000256" key="4">
    <source>
        <dbReference type="ARBA" id="ARBA00006364"/>
    </source>
</evidence>
<dbReference type="SUPFAM" id="SSF50978">
    <property type="entry name" value="WD40 repeat-like"/>
    <property type="match status" value="1"/>
</dbReference>
<feature type="repeat" description="WD" evidence="18">
    <location>
        <begin position="313"/>
        <end position="343"/>
    </location>
</feature>
<feature type="region of interest" description="Disordered" evidence="21">
    <location>
        <begin position="961"/>
        <end position="986"/>
    </location>
</feature>
<dbReference type="FunFam" id="1.25.10.10:FF:000004">
    <property type="entry name" value="Pumilio homolog 1 isoform 2"/>
    <property type="match status" value="1"/>
</dbReference>
<dbReference type="InterPro" id="IPR001313">
    <property type="entry name" value="Pumilio_RNA-bd_rpt"/>
</dbReference>
<gene>
    <name evidence="23" type="ORF">F2P81_023587</name>
</gene>
<dbReference type="GO" id="GO:0071013">
    <property type="term" value="C:catalytic step 2 spliceosome"/>
    <property type="evidence" value="ECO:0007669"/>
    <property type="project" value="TreeGrafter"/>
</dbReference>
<keyword evidence="9 20" id="KW-0812">Transmembrane</keyword>
<dbReference type="SMART" id="SM00025">
    <property type="entry name" value="Pumilio"/>
    <property type="match status" value="6"/>
</dbReference>
<comment type="subcellular location">
    <subcellularLocation>
        <location evidence="3 20">Cell membrane</location>
        <topology evidence="3 20">Multi-pass membrane protein</topology>
    </subcellularLocation>
    <subcellularLocation>
        <location evidence="2">Cytoplasmic granule</location>
    </subcellularLocation>
    <subcellularLocation>
        <location evidence="1">Nucleus</location>
    </subcellularLocation>
</comment>
<dbReference type="Pfam" id="PF00806">
    <property type="entry name" value="PUF"/>
    <property type="match status" value="9"/>
</dbReference>
<organism evidence="23 24">
    <name type="scientific">Scophthalmus maximus</name>
    <name type="common">Turbot</name>
    <name type="synonym">Psetta maxima</name>
    <dbReference type="NCBI Taxonomy" id="52904"/>
    <lineage>
        <taxon>Eukaryota</taxon>
        <taxon>Metazoa</taxon>
        <taxon>Chordata</taxon>
        <taxon>Craniata</taxon>
        <taxon>Vertebrata</taxon>
        <taxon>Euteleostomi</taxon>
        <taxon>Actinopterygii</taxon>
        <taxon>Neopterygii</taxon>
        <taxon>Teleostei</taxon>
        <taxon>Neoteleostei</taxon>
        <taxon>Acanthomorphata</taxon>
        <taxon>Carangaria</taxon>
        <taxon>Pleuronectiformes</taxon>
        <taxon>Pleuronectoidei</taxon>
        <taxon>Scophthalmidae</taxon>
        <taxon>Scophthalmus</taxon>
    </lineage>
</organism>
<dbReference type="GO" id="GO:0005886">
    <property type="term" value="C:plasma membrane"/>
    <property type="evidence" value="ECO:0007669"/>
    <property type="project" value="UniProtKB-SubCell"/>
</dbReference>
<evidence type="ECO:0000256" key="17">
    <source>
        <dbReference type="ARBA" id="ARBA00064268"/>
    </source>
</evidence>
<evidence type="ECO:0000256" key="9">
    <source>
        <dbReference type="ARBA" id="ARBA00022692"/>
    </source>
</evidence>
<evidence type="ECO:0000256" key="21">
    <source>
        <dbReference type="SAM" id="MobiDB-lite"/>
    </source>
</evidence>
<dbReference type="SMART" id="SM00320">
    <property type="entry name" value="WD40"/>
    <property type="match status" value="7"/>
</dbReference>
<feature type="repeat" description="WD" evidence="18">
    <location>
        <begin position="179"/>
        <end position="220"/>
    </location>
</feature>
<dbReference type="GO" id="GO:0006397">
    <property type="term" value="P:mRNA processing"/>
    <property type="evidence" value="ECO:0007669"/>
    <property type="project" value="UniProtKB-KW"/>
</dbReference>
<evidence type="ECO:0000256" key="15">
    <source>
        <dbReference type="ARBA" id="ARBA00023242"/>
    </source>
</evidence>
<evidence type="ECO:0000256" key="11">
    <source>
        <dbReference type="ARBA" id="ARBA00022884"/>
    </source>
</evidence>
<feature type="domain" description="PUM-HD" evidence="22">
    <location>
        <begin position="1096"/>
        <end position="1436"/>
    </location>
</feature>
<dbReference type="InterPro" id="IPR019775">
    <property type="entry name" value="WD40_repeat_CS"/>
</dbReference>
<dbReference type="GO" id="GO:0003723">
    <property type="term" value="F:RNA binding"/>
    <property type="evidence" value="ECO:0007669"/>
    <property type="project" value="UniProtKB-KW"/>
</dbReference>
<feature type="repeat" description="WD" evidence="18">
    <location>
        <begin position="282"/>
        <end position="312"/>
    </location>
</feature>
<evidence type="ECO:0000256" key="7">
    <source>
        <dbReference type="ARBA" id="ARBA00022574"/>
    </source>
</evidence>
<comment type="subunit">
    <text evidence="17">Component of the pre-catalytic and catalytic spliceosome complexes. Component of the postcatalytic spliceosome P complex. Part of the U5 snRNP complex. Interacts with PRPF8. Component of the U4/U6-U5 tri-snRNP complex composed of the U4, U6 and U5 snRNAs and at least PRPF3, PRPF4, PRPF6, PRPF8, PRPF31, SNRNP200, TXNL4A, WDR57, SNRNP40, DDX23, CD2BP2, PPIH, SNU13, EFTUD2, SART1 and USP39. Component of the minor spliceosome, which splices U12-type introns.</text>
</comment>
<dbReference type="Gene3D" id="1.25.10.10">
    <property type="entry name" value="Leucine-rich Repeat Variant"/>
    <property type="match status" value="1"/>
</dbReference>
<keyword evidence="13 20" id="KW-0472">Membrane</keyword>
<dbReference type="InterPro" id="IPR033133">
    <property type="entry name" value="PUM-HD"/>
</dbReference>
<keyword evidence="10" id="KW-0677">Repeat</keyword>
<evidence type="ECO:0000256" key="18">
    <source>
        <dbReference type="PROSITE-ProRule" id="PRU00221"/>
    </source>
</evidence>
<dbReference type="InterPro" id="IPR015943">
    <property type="entry name" value="WD40/YVTN_repeat-like_dom_sf"/>
</dbReference>
<keyword evidence="5 20" id="KW-1003">Cell membrane</keyword>
<feature type="repeat" description="Pumilio" evidence="19">
    <location>
        <begin position="1332"/>
        <end position="1367"/>
    </location>
</feature>
<feature type="repeat" description="Pumilio" evidence="19">
    <location>
        <begin position="1296"/>
        <end position="1331"/>
    </location>
</feature>
<dbReference type="EMBL" id="VEVO01000021">
    <property type="protein sequence ID" value="KAF0024785.1"/>
    <property type="molecule type" value="Genomic_DNA"/>
</dbReference>
<dbReference type="InterPro" id="IPR036322">
    <property type="entry name" value="WD40_repeat_dom_sf"/>
</dbReference>
<feature type="transmembrane region" description="Helical" evidence="20">
    <location>
        <begin position="382"/>
        <end position="403"/>
    </location>
</feature>
<feature type="compositionally biased region" description="Low complexity" evidence="21">
    <location>
        <begin position="1019"/>
        <end position="1042"/>
    </location>
</feature>
<evidence type="ECO:0000256" key="12">
    <source>
        <dbReference type="ARBA" id="ARBA00022989"/>
    </source>
</evidence>
<dbReference type="CDD" id="cd07920">
    <property type="entry name" value="Pumilio"/>
    <property type="match status" value="1"/>
</dbReference>
<dbReference type="PROSITE" id="PS50082">
    <property type="entry name" value="WD_REPEATS_2"/>
    <property type="match status" value="7"/>
</dbReference>
<evidence type="ECO:0000256" key="16">
    <source>
        <dbReference type="ARBA" id="ARBA00057342"/>
    </source>
</evidence>
<protein>
    <recommendedName>
        <fullName evidence="20">Sodium/potassium-transporting ATPase subunit beta-1-interacting protein</fullName>
        <shortName evidence="20">Na(+)/K(+)-transporting ATPase subunit beta-1-interacting protein</shortName>
    </recommendedName>
</protein>
<dbReference type="InterPro" id="IPR008516">
    <property type="entry name" value="Na/K-Atpase_Interacting"/>
</dbReference>
<dbReference type="PROSITE" id="PS50302">
    <property type="entry name" value="PUM"/>
    <property type="match status" value="6"/>
</dbReference>
<comment type="function">
    <text evidence="16">Required for pre-mRNA splicing as component of the activated spliceosome. Component of the U5 small nuclear ribonucleoprotein (snRNP) complex and the U4/U6-U5 tri-snRNP complex, building blocks of the spliceosome. As a component of the minor spliceosome, involved in the splicing of U12-type introns in pre-mRNAs.</text>
</comment>
<evidence type="ECO:0000256" key="20">
    <source>
        <dbReference type="RuleBase" id="RU368041"/>
    </source>
</evidence>
<keyword evidence="15" id="KW-0539">Nucleus</keyword>
<evidence type="ECO:0000256" key="6">
    <source>
        <dbReference type="ARBA" id="ARBA00022490"/>
    </source>
</evidence>
<keyword evidence="14" id="KW-0508">mRNA splicing</keyword>
<evidence type="ECO:0000256" key="19">
    <source>
        <dbReference type="PROSITE-ProRule" id="PRU00317"/>
    </source>
</evidence>
<dbReference type="PANTHER" id="PTHR44006:SF1">
    <property type="entry name" value="U5 SMALL NUCLEAR RIBONUCLEOPROTEIN 40 KDA PROTEIN"/>
    <property type="match status" value="1"/>
</dbReference>
<feature type="compositionally biased region" description="Low complexity" evidence="21">
    <location>
        <begin position="854"/>
        <end position="869"/>
    </location>
</feature>
<dbReference type="Pfam" id="PF00400">
    <property type="entry name" value="WD40"/>
    <property type="match status" value="7"/>
</dbReference>
<evidence type="ECO:0000256" key="13">
    <source>
        <dbReference type="ARBA" id="ARBA00023136"/>
    </source>
</evidence>
<dbReference type="PANTHER" id="PTHR44006">
    <property type="entry name" value="U5 SMALL NUCLEAR RIBONUCLEOPROTEIN 40 KDA PROTEIN"/>
    <property type="match status" value="1"/>
</dbReference>
<reference evidence="23 24" key="1">
    <citation type="submission" date="2019-06" db="EMBL/GenBank/DDBJ databases">
        <title>Draft genomes of female and male turbot (Scophthalmus maximus).</title>
        <authorList>
            <person name="Xu H."/>
            <person name="Xu X.-W."/>
            <person name="Shao C."/>
            <person name="Chen S."/>
        </authorList>
    </citation>
    <scope>NUCLEOTIDE SEQUENCE [LARGE SCALE GENOMIC DNA]</scope>
    <source>
        <strain evidence="23">Ysfricsl-2016a</strain>
        <tissue evidence="23">Blood</tissue>
    </source>
</reference>
<keyword evidence="11" id="KW-0694">RNA-binding</keyword>
<dbReference type="GO" id="GO:0010608">
    <property type="term" value="P:post-transcriptional regulation of gene expression"/>
    <property type="evidence" value="ECO:0007669"/>
    <property type="project" value="UniProtKB-ARBA"/>
</dbReference>
<evidence type="ECO:0000256" key="8">
    <source>
        <dbReference type="ARBA" id="ARBA00022664"/>
    </source>
</evidence>
<evidence type="ECO:0000256" key="14">
    <source>
        <dbReference type="ARBA" id="ARBA00023187"/>
    </source>
</evidence>
<proteinExistence type="inferred from homology"/>
<evidence type="ECO:0000259" key="22">
    <source>
        <dbReference type="PROSITE" id="PS50303"/>
    </source>
</evidence>
<feature type="repeat" description="Pumilio" evidence="19">
    <location>
        <begin position="1174"/>
        <end position="1209"/>
    </location>
</feature>
<dbReference type="SUPFAM" id="SSF48371">
    <property type="entry name" value="ARM repeat"/>
    <property type="match status" value="1"/>
</dbReference>
<keyword evidence="12 20" id="KW-1133">Transmembrane helix</keyword>
<evidence type="ECO:0000256" key="10">
    <source>
        <dbReference type="ARBA" id="ARBA00022737"/>
    </source>
</evidence>
<feature type="repeat" description="WD" evidence="18">
    <location>
        <begin position="52"/>
        <end position="85"/>
    </location>
</feature>
<feature type="region of interest" description="Disordered" evidence="21">
    <location>
        <begin position="854"/>
        <end position="892"/>
    </location>
</feature>
<feature type="repeat" description="WD" evidence="18">
    <location>
        <begin position="137"/>
        <end position="179"/>
    </location>
</feature>
<dbReference type="GO" id="GO:0002028">
    <property type="term" value="P:regulation of sodium ion transport"/>
    <property type="evidence" value="ECO:0007669"/>
    <property type="project" value="UniProtKB-UniRule"/>
</dbReference>
<dbReference type="InterPro" id="IPR011989">
    <property type="entry name" value="ARM-like"/>
</dbReference>
<dbReference type="Proteomes" id="UP000438429">
    <property type="component" value="Unassembled WGS sequence"/>
</dbReference>
<keyword evidence="7 18" id="KW-0853">WD repeat</keyword>
<feature type="repeat" description="Pumilio" evidence="19">
    <location>
        <begin position="1371"/>
        <end position="1410"/>
    </location>
</feature>
<dbReference type="PROSITE" id="PS00678">
    <property type="entry name" value="WD_REPEATS_1"/>
    <property type="match status" value="5"/>
</dbReference>
<evidence type="ECO:0000256" key="3">
    <source>
        <dbReference type="ARBA" id="ARBA00004651"/>
    </source>
</evidence>
<feature type="transmembrane region" description="Helical" evidence="20">
    <location>
        <begin position="410"/>
        <end position="434"/>
    </location>
</feature>